<dbReference type="GO" id="GO:1990904">
    <property type="term" value="C:ribonucleoprotein complex"/>
    <property type="evidence" value="ECO:0007669"/>
    <property type="project" value="UniProtKB-KW"/>
</dbReference>
<dbReference type="Gene3D" id="2.30.30.30">
    <property type="match status" value="1"/>
</dbReference>
<dbReference type="InterPro" id="IPR041985">
    <property type="entry name" value="Ribosomal_eL14_KOW"/>
</dbReference>
<evidence type="ECO:0000313" key="4">
    <source>
        <dbReference type="Proteomes" id="UP000010802"/>
    </source>
</evidence>
<protein>
    <submittedName>
        <fullName evidence="3">LSU ribosomal protein L14E</fullName>
    </submittedName>
</protein>
<dbReference type="CDD" id="cd06088">
    <property type="entry name" value="KOW_RPL14"/>
    <property type="match status" value="1"/>
</dbReference>
<dbReference type="STRING" id="1209989.TepRe1_0211"/>
<keyword evidence="4" id="KW-1185">Reference proteome</keyword>
<dbReference type="EMBL" id="HF563609">
    <property type="protein sequence ID" value="CDI40325.1"/>
    <property type="molecule type" value="Genomic_DNA"/>
</dbReference>
<organism evidence="3 4">
    <name type="scientific">Tepidanaerobacter acetatoxydans (strain DSM 21804 / JCM 16047 / Re1)</name>
    <dbReference type="NCBI Taxonomy" id="1209989"/>
    <lineage>
        <taxon>Bacteria</taxon>
        <taxon>Bacillati</taxon>
        <taxon>Bacillota</taxon>
        <taxon>Clostridia</taxon>
        <taxon>Thermosediminibacterales</taxon>
        <taxon>Tepidanaerobacteraceae</taxon>
        <taxon>Tepidanaerobacter</taxon>
    </lineage>
</organism>
<name>F4LSV7_TEPAE</name>
<dbReference type="InterPro" id="IPR008991">
    <property type="entry name" value="Translation_prot_SH3-like_sf"/>
</dbReference>
<dbReference type="GO" id="GO:0005840">
    <property type="term" value="C:ribosome"/>
    <property type="evidence" value="ECO:0007669"/>
    <property type="project" value="UniProtKB-KW"/>
</dbReference>
<keyword evidence="1 3" id="KW-0689">Ribosomal protein</keyword>
<gene>
    <name evidence="3" type="ordered locus">TEPIRE1_0225</name>
</gene>
<dbReference type="AlphaFoldDB" id="F4LSV7"/>
<dbReference type="SUPFAM" id="SSF50104">
    <property type="entry name" value="Translation proteins SH3-like domain"/>
    <property type="match status" value="1"/>
</dbReference>
<keyword evidence="2" id="KW-0687">Ribonucleoprotein</keyword>
<dbReference type="Proteomes" id="UP000010802">
    <property type="component" value="Chromosome"/>
</dbReference>
<accession>F4LSV7</accession>
<proteinExistence type="predicted"/>
<evidence type="ECO:0000256" key="1">
    <source>
        <dbReference type="ARBA" id="ARBA00022980"/>
    </source>
</evidence>
<dbReference type="eggNOG" id="COG2163">
    <property type="taxonomic scope" value="Bacteria"/>
</dbReference>
<dbReference type="HOGENOM" id="CLU_168121_1_1_9"/>
<evidence type="ECO:0000313" key="3">
    <source>
        <dbReference type="EMBL" id="CDI40325.1"/>
    </source>
</evidence>
<dbReference type="RefSeq" id="WP_013777344.1">
    <property type="nucleotide sequence ID" value="NC_015519.1"/>
</dbReference>
<sequence length="99" mass="11461">MPQLMLGQLAKSIAGRDKGRFMVVIDIIDDDYVYVVDGDLRRVENPKKKKIKHLKLLNKRIDFIAEKCSNKRKIYNEEVKKALKELSDTNLDGEVSEQI</sequence>
<evidence type="ECO:0000256" key="2">
    <source>
        <dbReference type="ARBA" id="ARBA00023274"/>
    </source>
</evidence>
<dbReference type="InterPro" id="IPR014722">
    <property type="entry name" value="Rib_uL2_dom2"/>
</dbReference>
<dbReference type="KEGG" id="tep:TepRe1_0211"/>
<reference evidence="4" key="1">
    <citation type="journal article" date="2013" name="Genome Announc.">
        <title>First genome sequence of a syntrophic acetate-oxidizing bacterium, Tepidanaerobacter acetatoxydans strain Re1.</title>
        <authorList>
            <person name="Manzoor S."/>
            <person name="Bongcam-Rudloff E."/>
            <person name="Schnurer A."/>
            <person name="Muller B."/>
        </authorList>
    </citation>
    <scope>NUCLEOTIDE SEQUENCE [LARGE SCALE GENOMIC DNA]</scope>
    <source>
        <strain evidence="4">Re1</strain>
    </source>
</reference>
<dbReference type="OrthoDB" id="1683515at2"/>
<dbReference type="KEGG" id="tae:TepiRe1_0225"/>